<dbReference type="GO" id="GO:0005886">
    <property type="term" value="C:plasma membrane"/>
    <property type="evidence" value="ECO:0007669"/>
    <property type="project" value="UniProtKB-SubCell"/>
</dbReference>
<reference evidence="9 12" key="1">
    <citation type="submission" date="2018-06" db="EMBL/GenBank/DDBJ databases">
        <authorList>
            <person name="Teymurazov M."/>
            <person name="Kislichkina A."/>
            <person name="Abaymova A."/>
            <person name="Mukhina T."/>
            <person name="Mayskaya N."/>
            <person name="Svetoch E."/>
            <person name="Bogun A."/>
        </authorList>
    </citation>
    <scope>NUCLEOTIDE SEQUENCE [LARGE SCALE GENOMIC DNA]</scope>
    <source>
        <strain evidence="9 12">SCPM-O-B-8406</strain>
    </source>
</reference>
<reference evidence="8" key="5">
    <citation type="submission" date="2022-05" db="EMBL/GenBank/DDBJ databases">
        <authorList>
            <person name="Chen Y."/>
            <person name="Zhu J."/>
            <person name="Zhu K."/>
        </authorList>
    </citation>
    <scope>NUCLEOTIDE SEQUENCE</scope>
    <source>
        <strain evidence="8">AV25</strain>
    </source>
</reference>
<keyword evidence="15" id="KW-1185">Reference proteome</keyword>
<evidence type="ECO:0000313" key="12">
    <source>
        <dbReference type="Proteomes" id="UP000247594"/>
    </source>
</evidence>
<evidence type="ECO:0000313" key="10">
    <source>
        <dbReference type="EMBL" id="RZN58631.1"/>
    </source>
</evidence>
<reference evidence="10 14" key="3">
    <citation type="submission" date="2018-11" db="EMBL/GenBank/DDBJ databases">
        <title>Sequencing Av. paragallinarum serogroups.</title>
        <authorList>
            <person name="Hellmuth J.E."/>
            <person name="Boucher C.E."/>
            <person name="Cason E.D."/>
        </authorList>
    </citation>
    <scope>NUCLEOTIDE SEQUENCE [LARGE SCALE GENOMIC DNA]</scope>
    <source>
        <strain evidence="10 14">SA-3</strain>
    </source>
</reference>
<proteinExistence type="inferred from homology"/>
<dbReference type="Proteomes" id="UP000294229">
    <property type="component" value="Unassembled WGS sequence"/>
</dbReference>
<keyword evidence="5 6" id="KW-0249">Electron transport</keyword>
<evidence type="ECO:0000256" key="3">
    <source>
        <dbReference type="ARBA" id="ARBA00022630"/>
    </source>
</evidence>
<evidence type="ECO:0000313" key="13">
    <source>
        <dbReference type="Proteomes" id="UP000254620"/>
    </source>
</evidence>
<dbReference type="InterPro" id="IPR007329">
    <property type="entry name" value="FMN-bd"/>
</dbReference>
<dbReference type="EMBL" id="QJPJ01000001">
    <property type="protein sequence ID" value="PXZ40776.1"/>
    <property type="molecule type" value="Genomic_DNA"/>
</dbReference>
<comment type="function">
    <text evidence="6">Part of a membrane-bound complex that couples electron transfer with translocation of ions across the membrane.</text>
</comment>
<dbReference type="GO" id="GO:0010181">
    <property type="term" value="F:FMN binding"/>
    <property type="evidence" value="ECO:0007669"/>
    <property type="project" value="InterPro"/>
</dbReference>
<keyword evidence="6" id="KW-1278">Translocase</keyword>
<dbReference type="OrthoDB" id="9784165at2"/>
<keyword evidence="1 6" id="KW-0813">Transport</keyword>
<dbReference type="PANTHER" id="PTHR36118">
    <property type="entry name" value="ION-TRANSLOCATING OXIDOREDUCTASE COMPLEX SUBUNIT G"/>
    <property type="match status" value="1"/>
</dbReference>
<gene>
    <name evidence="10" type="primary">rsxG</name>
    <name evidence="6" type="synonym">rnfG</name>
    <name evidence="9" type="ORF">DM482_01160</name>
    <name evidence="10" type="ORF">EIG79_07255</name>
    <name evidence="8" type="ORF">M5S13_08850</name>
    <name evidence="11" type="ORF">NCTC10926_00421</name>
</gene>
<reference evidence="8 15" key="4">
    <citation type="journal article" date="2022" name="Front. Microbiol.">
        <title>Commensal bacteria contribute to the growth of multidrug-resistant Avibacterium paragallinarum in chickens.</title>
        <authorList>
            <person name="Zhu J."/>
            <person name="Chen Y."/>
            <person name="Wu Y."/>
            <person name="Wang Y."/>
            <person name="Zhu K."/>
        </authorList>
    </citation>
    <scope>NUCLEOTIDE SEQUENCE [LARGE SCALE GENOMIC DNA]</scope>
    <source>
        <strain evidence="8 15">AV25</strain>
    </source>
</reference>
<keyword evidence="6" id="KW-1003">Cell membrane</keyword>
<dbReference type="STRING" id="728.VY92_07835"/>
<comment type="subunit">
    <text evidence="6">The complex is composed of six subunits: RnfA, RnfB, RnfC, RnfD, RnfE and RnfG.</text>
</comment>
<name>A0A0F5EY58_AVIPA</name>
<feature type="domain" description="FMN-binding" evidence="7">
    <location>
        <begin position="102"/>
        <end position="194"/>
    </location>
</feature>
<evidence type="ECO:0000256" key="6">
    <source>
        <dbReference type="HAMAP-Rule" id="MF_00479"/>
    </source>
</evidence>
<dbReference type="GO" id="GO:0022900">
    <property type="term" value="P:electron transport chain"/>
    <property type="evidence" value="ECO:0007669"/>
    <property type="project" value="UniProtKB-UniRule"/>
</dbReference>
<evidence type="ECO:0000256" key="1">
    <source>
        <dbReference type="ARBA" id="ARBA00022448"/>
    </source>
</evidence>
<keyword evidence="4 6" id="KW-0288">FMN</keyword>
<evidence type="ECO:0000256" key="2">
    <source>
        <dbReference type="ARBA" id="ARBA00022553"/>
    </source>
</evidence>
<keyword evidence="6" id="KW-0812">Transmembrane</keyword>
<keyword evidence="2 6" id="KW-0597">Phosphoprotein</keyword>
<evidence type="ECO:0000256" key="5">
    <source>
        <dbReference type="ARBA" id="ARBA00022982"/>
    </source>
</evidence>
<dbReference type="PANTHER" id="PTHR36118:SF1">
    <property type="entry name" value="ION-TRANSLOCATING OXIDOREDUCTASE COMPLEX SUBUNIT G"/>
    <property type="match status" value="1"/>
</dbReference>
<evidence type="ECO:0000313" key="11">
    <source>
        <dbReference type="EMBL" id="SUU97055.1"/>
    </source>
</evidence>
<evidence type="ECO:0000313" key="8">
    <source>
        <dbReference type="EMBL" id="MEE6041989.1"/>
    </source>
</evidence>
<dbReference type="Proteomes" id="UP000254620">
    <property type="component" value="Unassembled WGS sequence"/>
</dbReference>
<evidence type="ECO:0000313" key="15">
    <source>
        <dbReference type="Proteomes" id="UP001347884"/>
    </source>
</evidence>
<evidence type="ECO:0000313" key="14">
    <source>
        <dbReference type="Proteomes" id="UP000294229"/>
    </source>
</evidence>
<dbReference type="NCBIfam" id="TIGR01947">
    <property type="entry name" value="rnfG"/>
    <property type="match status" value="1"/>
</dbReference>
<dbReference type="Proteomes" id="UP000247594">
    <property type="component" value="Unassembled WGS sequence"/>
</dbReference>
<evidence type="ECO:0000256" key="4">
    <source>
        <dbReference type="ARBA" id="ARBA00022643"/>
    </source>
</evidence>
<dbReference type="InterPro" id="IPR010209">
    <property type="entry name" value="Ion_transpt_RnfG/RsxG"/>
</dbReference>
<evidence type="ECO:0000259" key="7">
    <source>
        <dbReference type="SMART" id="SM00900"/>
    </source>
</evidence>
<accession>A0A0F5EY58</accession>
<comment type="subcellular location">
    <subcellularLocation>
        <location evidence="6">Cell inner membrane</location>
        <topology evidence="6">Single-pass membrane protein</topology>
    </subcellularLocation>
</comment>
<dbReference type="GO" id="GO:0009055">
    <property type="term" value="F:electron transfer activity"/>
    <property type="evidence" value="ECO:0007669"/>
    <property type="project" value="InterPro"/>
</dbReference>
<dbReference type="AlphaFoldDB" id="A0A0F5EY58"/>
<dbReference type="EMBL" id="JAMDKF010000020">
    <property type="protein sequence ID" value="MEE6041989.1"/>
    <property type="molecule type" value="Genomic_DNA"/>
</dbReference>
<evidence type="ECO:0000313" key="9">
    <source>
        <dbReference type="EMBL" id="PXZ40776.1"/>
    </source>
</evidence>
<comment type="cofactor">
    <cofactor evidence="6">
        <name>FMN</name>
        <dbReference type="ChEBI" id="CHEBI:58210"/>
    </cofactor>
</comment>
<dbReference type="RefSeq" id="WP_046098356.1">
    <property type="nucleotide sequence ID" value="NZ_CP081939.1"/>
</dbReference>
<keyword evidence="6" id="KW-0997">Cell inner membrane</keyword>
<dbReference type="Proteomes" id="UP001347884">
    <property type="component" value="Unassembled WGS sequence"/>
</dbReference>
<dbReference type="HAMAP" id="MF_00479">
    <property type="entry name" value="RsxG_RnfG"/>
    <property type="match status" value="1"/>
</dbReference>
<reference evidence="11 13" key="2">
    <citation type="submission" date="2018-06" db="EMBL/GenBank/DDBJ databases">
        <authorList>
            <consortium name="Pathogen Informatics"/>
            <person name="Doyle S."/>
        </authorList>
    </citation>
    <scope>NUCLEOTIDE SEQUENCE [LARGE SCALE GENOMIC DNA]</scope>
    <source>
        <strain evidence="11 13">NCTC10926</strain>
    </source>
</reference>
<dbReference type="Pfam" id="PF04205">
    <property type="entry name" value="FMN_bind"/>
    <property type="match status" value="1"/>
</dbReference>
<keyword evidence="6" id="KW-0472">Membrane</keyword>
<feature type="modified residue" description="FMN phosphoryl threonine" evidence="6">
    <location>
        <position position="177"/>
    </location>
</feature>
<sequence length="210" mass="23165">MQTAKMSGRYGLLLGSVALICTALSAGVYFLTKTPIEAAVAKQQEELFAQIIPPKDYDNDLLASCYKPTFPQAQNVRITKLCEAKKAQQAIAYLYETIAPDSYSGNIRFLVGVTPEGEILGLRVLEHKETPGLGDKIDLHVSNWVLSFNHKKINKTNLSQWAVKKDGGTFDQFTGATITPRAIVNQVKRSALVLLDYLHQEKLEGHSGND</sequence>
<organism evidence="10 14">
    <name type="scientific">Avibacterium paragallinarum</name>
    <name type="common">Haemophilus gallinarum</name>
    <dbReference type="NCBI Taxonomy" id="728"/>
    <lineage>
        <taxon>Bacteria</taxon>
        <taxon>Pseudomonadati</taxon>
        <taxon>Pseudomonadota</taxon>
        <taxon>Gammaproteobacteria</taxon>
        <taxon>Pasteurellales</taxon>
        <taxon>Pasteurellaceae</taxon>
        <taxon>Avibacterium</taxon>
    </lineage>
</organism>
<dbReference type="PIRSF" id="PIRSF006091">
    <property type="entry name" value="E_trnsport_RnfG"/>
    <property type="match status" value="1"/>
</dbReference>
<keyword evidence="3 6" id="KW-0285">Flavoprotein</keyword>
<keyword evidence="6" id="KW-1133">Transmembrane helix</keyword>
<dbReference type="SMART" id="SM00900">
    <property type="entry name" value="FMN_bind"/>
    <property type="match status" value="1"/>
</dbReference>
<protein>
    <recommendedName>
        <fullName evidence="6">Ion-translocating oxidoreductase complex subunit G</fullName>
        <ecNumber evidence="6">7.-.-.-</ecNumber>
    </recommendedName>
    <alternativeName>
        <fullName evidence="6">Rnf electron transport complex subunit G</fullName>
    </alternativeName>
</protein>
<comment type="similarity">
    <text evidence="6">Belongs to the RnfG family.</text>
</comment>
<dbReference type="eggNOG" id="COG4659">
    <property type="taxonomic scope" value="Bacteria"/>
</dbReference>
<dbReference type="EMBL" id="UFSW01000001">
    <property type="protein sequence ID" value="SUU97055.1"/>
    <property type="molecule type" value="Genomic_DNA"/>
</dbReference>
<dbReference type="NCBIfam" id="NF002519">
    <property type="entry name" value="PRK01908.1"/>
    <property type="match status" value="1"/>
</dbReference>
<dbReference type="EC" id="7.-.-.-" evidence="6"/>
<dbReference type="EMBL" id="RQXS01000031">
    <property type="protein sequence ID" value="RZN58631.1"/>
    <property type="molecule type" value="Genomic_DNA"/>
</dbReference>